<dbReference type="AlphaFoldDB" id="A0A5B7H9Y8"/>
<dbReference type="Proteomes" id="UP000324222">
    <property type="component" value="Unassembled WGS sequence"/>
</dbReference>
<sequence>MSLRQLVLMVCFDKIVRLAAGRDGGGASVVWKVGYFRPRYSGSSVGNCLAPHCLFTAKVGGSGPCRAYPVHRNAVASPKALCNYWTETGGAEPAMTPKRQGEAS</sequence>
<gene>
    <name evidence="2" type="ORF">E2C01_060251</name>
</gene>
<protein>
    <recommendedName>
        <fullName evidence="4">Secreted protein</fullName>
    </recommendedName>
</protein>
<name>A0A5B7H9Y8_PORTR</name>
<evidence type="ECO:0000256" key="1">
    <source>
        <dbReference type="SAM" id="SignalP"/>
    </source>
</evidence>
<proteinExistence type="predicted"/>
<organism evidence="2 3">
    <name type="scientific">Portunus trituberculatus</name>
    <name type="common">Swimming crab</name>
    <name type="synonym">Neptunus trituberculatus</name>
    <dbReference type="NCBI Taxonomy" id="210409"/>
    <lineage>
        <taxon>Eukaryota</taxon>
        <taxon>Metazoa</taxon>
        <taxon>Ecdysozoa</taxon>
        <taxon>Arthropoda</taxon>
        <taxon>Crustacea</taxon>
        <taxon>Multicrustacea</taxon>
        <taxon>Malacostraca</taxon>
        <taxon>Eumalacostraca</taxon>
        <taxon>Eucarida</taxon>
        <taxon>Decapoda</taxon>
        <taxon>Pleocyemata</taxon>
        <taxon>Brachyura</taxon>
        <taxon>Eubrachyura</taxon>
        <taxon>Portunoidea</taxon>
        <taxon>Portunidae</taxon>
        <taxon>Portuninae</taxon>
        <taxon>Portunus</taxon>
    </lineage>
</organism>
<evidence type="ECO:0000313" key="3">
    <source>
        <dbReference type="Proteomes" id="UP000324222"/>
    </source>
</evidence>
<comment type="caution">
    <text evidence="2">The sequence shown here is derived from an EMBL/GenBank/DDBJ whole genome shotgun (WGS) entry which is preliminary data.</text>
</comment>
<feature type="chain" id="PRO_5022888596" description="Secreted protein" evidence="1">
    <location>
        <begin position="22"/>
        <end position="104"/>
    </location>
</feature>
<feature type="signal peptide" evidence="1">
    <location>
        <begin position="1"/>
        <end position="21"/>
    </location>
</feature>
<evidence type="ECO:0008006" key="4">
    <source>
        <dbReference type="Google" id="ProtNLM"/>
    </source>
</evidence>
<dbReference type="EMBL" id="VSRR010024296">
    <property type="protein sequence ID" value="MPC66107.1"/>
    <property type="molecule type" value="Genomic_DNA"/>
</dbReference>
<accession>A0A5B7H9Y8</accession>
<reference evidence="2 3" key="1">
    <citation type="submission" date="2019-05" db="EMBL/GenBank/DDBJ databases">
        <title>Another draft genome of Portunus trituberculatus and its Hox gene families provides insights of decapod evolution.</title>
        <authorList>
            <person name="Jeong J.-H."/>
            <person name="Song I."/>
            <person name="Kim S."/>
            <person name="Choi T."/>
            <person name="Kim D."/>
            <person name="Ryu S."/>
            <person name="Kim W."/>
        </authorList>
    </citation>
    <scope>NUCLEOTIDE SEQUENCE [LARGE SCALE GENOMIC DNA]</scope>
    <source>
        <tissue evidence="2">Muscle</tissue>
    </source>
</reference>
<keyword evidence="1" id="KW-0732">Signal</keyword>
<evidence type="ECO:0000313" key="2">
    <source>
        <dbReference type="EMBL" id="MPC66107.1"/>
    </source>
</evidence>
<keyword evidence="3" id="KW-1185">Reference proteome</keyword>